<reference evidence="7 8" key="1">
    <citation type="submission" date="2023-09" db="EMBL/GenBank/DDBJ databases">
        <title>Whole genome shotgun sequencing (WGS) of Bosea sp. ZW T0_25, isolated from stored onions (Allium cepa).</title>
        <authorList>
            <person name="Stoll D.A."/>
            <person name="Huch M."/>
        </authorList>
    </citation>
    <scope>NUCLEOTIDE SEQUENCE [LARGE SCALE GENOMIC DNA]</scope>
    <source>
        <strain evidence="7 8">ZW T0_25</strain>
    </source>
</reference>
<keyword evidence="7" id="KW-0378">Hydrolase</keyword>
<dbReference type="EC" id="3.6.1.54" evidence="7"/>
<sequence>MSDDSDAKQVRSIFISDLHLGTRGAQADLVLEFLRAYDAPQIYLVGDIIDGWRLKNGWYFPQAHNDVVQKLLRKVRKGSKLVYVTGNHDDFLRDYTGLQFGGITLVDEIIHEAADGRRMLVIHGDLFDLVVRNAKWLALLGDWAYTVALVLNHGINKVRRTLRLPHWSLSAWAKHKVKNAVNYIGEFEQCLADEARRHKADGVICGHIHHATQRQIDGLTYINTGDWVESCTAVVEHDDGRFEIIRWPQHRFRGENPGLSAVSAPQRPAPVLVGEAA</sequence>
<keyword evidence="4" id="KW-0472">Membrane</keyword>
<dbReference type="PANTHER" id="PTHR34990:SF2">
    <property type="entry name" value="BLL8164 PROTEIN"/>
    <property type="match status" value="1"/>
</dbReference>
<gene>
    <name evidence="7" type="ORF">RKE40_07165</name>
</gene>
<evidence type="ECO:0000259" key="6">
    <source>
        <dbReference type="Pfam" id="PF00149"/>
    </source>
</evidence>
<dbReference type="InterPro" id="IPR029052">
    <property type="entry name" value="Metallo-depent_PP-like"/>
</dbReference>
<organism evidence="7 8">
    <name type="scientific">Bosea rubneri</name>
    <dbReference type="NCBI Taxonomy" id="3075434"/>
    <lineage>
        <taxon>Bacteria</taxon>
        <taxon>Pseudomonadati</taxon>
        <taxon>Pseudomonadota</taxon>
        <taxon>Alphaproteobacteria</taxon>
        <taxon>Hyphomicrobiales</taxon>
        <taxon>Boseaceae</taxon>
        <taxon>Bosea</taxon>
    </lineage>
</organism>
<evidence type="ECO:0000256" key="4">
    <source>
        <dbReference type="ARBA" id="ARBA00023136"/>
    </source>
</evidence>
<evidence type="ECO:0000256" key="2">
    <source>
        <dbReference type="ARBA" id="ARBA00022519"/>
    </source>
</evidence>
<dbReference type="InterPro" id="IPR043461">
    <property type="entry name" value="LpxH-like"/>
</dbReference>
<dbReference type="SUPFAM" id="SSF56300">
    <property type="entry name" value="Metallo-dependent phosphatases"/>
    <property type="match status" value="1"/>
</dbReference>
<dbReference type="GO" id="GO:0016787">
    <property type="term" value="F:hydrolase activity"/>
    <property type="evidence" value="ECO:0007669"/>
    <property type="project" value="UniProtKB-KW"/>
</dbReference>
<dbReference type="InterPro" id="IPR004843">
    <property type="entry name" value="Calcineurin-like_PHP"/>
</dbReference>
<dbReference type="EMBL" id="JAWDID010000007">
    <property type="protein sequence ID" value="MDU0339653.1"/>
    <property type="molecule type" value="Genomic_DNA"/>
</dbReference>
<keyword evidence="3" id="KW-0479">Metal-binding</keyword>
<evidence type="ECO:0000256" key="5">
    <source>
        <dbReference type="ARBA" id="ARBA00023211"/>
    </source>
</evidence>
<comment type="caution">
    <text evidence="7">The sequence shown here is derived from an EMBL/GenBank/DDBJ whole genome shotgun (WGS) entry which is preliminary data.</text>
</comment>
<proteinExistence type="predicted"/>
<keyword evidence="1" id="KW-1003">Cell membrane</keyword>
<evidence type="ECO:0000256" key="1">
    <source>
        <dbReference type="ARBA" id="ARBA00022475"/>
    </source>
</evidence>
<dbReference type="Gene3D" id="3.60.21.10">
    <property type="match status" value="1"/>
</dbReference>
<keyword evidence="5" id="KW-0464">Manganese</keyword>
<accession>A0ABU3S4G3</accession>
<evidence type="ECO:0000256" key="3">
    <source>
        <dbReference type="ARBA" id="ARBA00022723"/>
    </source>
</evidence>
<keyword evidence="8" id="KW-1185">Reference proteome</keyword>
<evidence type="ECO:0000313" key="8">
    <source>
        <dbReference type="Proteomes" id="UP001254257"/>
    </source>
</evidence>
<dbReference type="Pfam" id="PF00149">
    <property type="entry name" value="Metallophos"/>
    <property type="match status" value="1"/>
</dbReference>
<protein>
    <submittedName>
        <fullName evidence="7">UDP-2,3-diacylglucosamine diphosphatase</fullName>
        <ecNumber evidence="7">3.6.1.54</ecNumber>
    </submittedName>
</protein>
<dbReference type="Proteomes" id="UP001254257">
    <property type="component" value="Unassembled WGS sequence"/>
</dbReference>
<dbReference type="RefSeq" id="WP_316017547.1">
    <property type="nucleotide sequence ID" value="NZ_JAWDID010000007.1"/>
</dbReference>
<evidence type="ECO:0000313" key="7">
    <source>
        <dbReference type="EMBL" id="MDU0339653.1"/>
    </source>
</evidence>
<dbReference type="PANTHER" id="PTHR34990">
    <property type="entry name" value="UDP-2,3-DIACYLGLUCOSAMINE HYDROLASE-RELATED"/>
    <property type="match status" value="1"/>
</dbReference>
<feature type="domain" description="Calcineurin-like phosphoesterase" evidence="6">
    <location>
        <begin position="13"/>
        <end position="210"/>
    </location>
</feature>
<keyword evidence="2" id="KW-0997">Cell inner membrane</keyword>
<dbReference type="CDD" id="cd07398">
    <property type="entry name" value="MPP_YbbF-LpxH"/>
    <property type="match status" value="1"/>
</dbReference>
<name>A0ABU3S4G3_9HYPH</name>